<proteinExistence type="predicted"/>
<dbReference type="Pfam" id="PF03151">
    <property type="entry name" value="TPT"/>
    <property type="match status" value="1"/>
</dbReference>
<keyword evidence="2 5" id="KW-0812">Transmembrane</keyword>
<evidence type="ECO:0000313" key="7">
    <source>
        <dbReference type="EMBL" id="GMM50306.1"/>
    </source>
</evidence>
<dbReference type="PANTHER" id="PTHR11132">
    <property type="entry name" value="SOLUTE CARRIER FAMILY 35"/>
    <property type="match status" value="1"/>
</dbReference>
<evidence type="ECO:0000256" key="3">
    <source>
        <dbReference type="ARBA" id="ARBA00022989"/>
    </source>
</evidence>
<dbReference type="InterPro" id="IPR050186">
    <property type="entry name" value="TPT_transporter"/>
</dbReference>
<sequence>MADANAQQTQFPGVDTVQFPNIVTTPDSEPRKVVQAYSDDYNHLSAPNQRWQSRKLSRSSMDRVRRRSRAESFLLETQEAVRVAAPPVSIKLVVLCLLWYLSSAVSSNLSKSILQIYVYPVSLTMIQFVFAAFFSSALISSASKSPSLARSFPKGSVSTQGLAGPDALVIKCTAPMAAFQIVGHIFSNSATSQIPVSLVHAIKSLSPLLTVVAYATIFRVKYNWMTYIALVPLTTGVIMACSAEFRARPAAIFYAFMSCLVFVTQNIWAKTLLTTGSYSHSGGEKSLDKVTIIFWCACVGFVGTLPIWLVTDGWDVITTGGYHLINGGTPTKLLVLVTLNGFSHFCQNLLSFTILGSVSTVSYSIASLLKRVFVMSAAIMWFGQSMKFAQGFGIALTFVGLYIYDRFGTKADAGEKDKMVLPR</sequence>
<dbReference type="EMBL" id="BTGC01000003">
    <property type="protein sequence ID" value="GMM50306.1"/>
    <property type="molecule type" value="Genomic_DNA"/>
</dbReference>
<accession>A0AAV5RI82</accession>
<feature type="domain" description="Sugar phosphate transporter" evidence="6">
    <location>
        <begin position="91"/>
        <end position="404"/>
    </location>
</feature>
<evidence type="ECO:0000256" key="4">
    <source>
        <dbReference type="ARBA" id="ARBA00023136"/>
    </source>
</evidence>
<evidence type="ECO:0000256" key="5">
    <source>
        <dbReference type="SAM" id="Phobius"/>
    </source>
</evidence>
<keyword evidence="8" id="KW-1185">Reference proteome</keyword>
<feature type="transmembrane region" description="Helical" evidence="5">
    <location>
        <begin position="251"/>
        <end position="269"/>
    </location>
</feature>
<comment type="subcellular location">
    <subcellularLocation>
        <location evidence="1">Membrane</location>
        <topology evidence="1">Multi-pass membrane protein</topology>
    </subcellularLocation>
</comment>
<protein>
    <submittedName>
        <fullName evidence="7">Sly41 protein</fullName>
    </submittedName>
</protein>
<dbReference type="Proteomes" id="UP001362899">
    <property type="component" value="Unassembled WGS sequence"/>
</dbReference>
<evidence type="ECO:0000256" key="2">
    <source>
        <dbReference type="ARBA" id="ARBA00022692"/>
    </source>
</evidence>
<keyword evidence="3 5" id="KW-1133">Transmembrane helix</keyword>
<evidence type="ECO:0000313" key="8">
    <source>
        <dbReference type="Proteomes" id="UP001362899"/>
    </source>
</evidence>
<dbReference type="InterPro" id="IPR004853">
    <property type="entry name" value="Sugar_P_trans_dom"/>
</dbReference>
<reference evidence="7 8" key="1">
    <citation type="journal article" date="2023" name="Elife">
        <title>Identification of key yeast species and microbe-microbe interactions impacting larval growth of Drosophila in the wild.</title>
        <authorList>
            <person name="Mure A."/>
            <person name="Sugiura Y."/>
            <person name="Maeda R."/>
            <person name="Honda K."/>
            <person name="Sakurai N."/>
            <person name="Takahashi Y."/>
            <person name="Watada M."/>
            <person name="Katoh T."/>
            <person name="Gotoh A."/>
            <person name="Gotoh Y."/>
            <person name="Taniguchi I."/>
            <person name="Nakamura K."/>
            <person name="Hayashi T."/>
            <person name="Katayama T."/>
            <person name="Uemura T."/>
            <person name="Hattori Y."/>
        </authorList>
    </citation>
    <scope>NUCLEOTIDE SEQUENCE [LARGE SCALE GENOMIC DNA]</scope>
    <source>
        <strain evidence="7 8">SB-73</strain>
    </source>
</reference>
<feature type="transmembrane region" description="Helical" evidence="5">
    <location>
        <begin position="116"/>
        <end position="140"/>
    </location>
</feature>
<keyword evidence="4 5" id="KW-0472">Membrane</keyword>
<feature type="transmembrane region" description="Helical" evidence="5">
    <location>
        <begin position="349"/>
        <end position="369"/>
    </location>
</feature>
<evidence type="ECO:0000259" key="6">
    <source>
        <dbReference type="Pfam" id="PF03151"/>
    </source>
</evidence>
<name>A0AAV5RI82_STABA</name>
<dbReference type="AlphaFoldDB" id="A0AAV5RI82"/>
<feature type="transmembrane region" description="Helical" evidence="5">
    <location>
        <begin position="290"/>
        <end position="309"/>
    </location>
</feature>
<gene>
    <name evidence="7" type="ORF">DASB73_012640</name>
</gene>
<feature type="transmembrane region" description="Helical" evidence="5">
    <location>
        <begin position="381"/>
        <end position="404"/>
    </location>
</feature>
<feature type="transmembrane region" description="Helical" evidence="5">
    <location>
        <begin position="224"/>
        <end position="245"/>
    </location>
</feature>
<organism evidence="7 8">
    <name type="scientific">Starmerella bacillaris</name>
    <name type="common">Yeast</name>
    <name type="synonym">Candida zemplinina</name>
    <dbReference type="NCBI Taxonomy" id="1247836"/>
    <lineage>
        <taxon>Eukaryota</taxon>
        <taxon>Fungi</taxon>
        <taxon>Dikarya</taxon>
        <taxon>Ascomycota</taxon>
        <taxon>Saccharomycotina</taxon>
        <taxon>Dipodascomycetes</taxon>
        <taxon>Dipodascales</taxon>
        <taxon>Trichomonascaceae</taxon>
        <taxon>Starmerella</taxon>
    </lineage>
</organism>
<dbReference type="GO" id="GO:0016020">
    <property type="term" value="C:membrane"/>
    <property type="evidence" value="ECO:0007669"/>
    <property type="project" value="UniProtKB-SubCell"/>
</dbReference>
<comment type="caution">
    <text evidence="7">The sequence shown here is derived from an EMBL/GenBank/DDBJ whole genome shotgun (WGS) entry which is preliminary data.</text>
</comment>
<evidence type="ECO:0000256" key="1">
    <source>
        <dbReference type="ARBA" id="ARBA00004141"/>
    </source>
</evidence>